<feature type="domain" description="Malonyl-CoA decarboxylase N-terminal" evidence="1">
    <location>
        <begin position="135"/>
        <end position="227"/>
    </location>
</feature>
<sequence>MVVKFVTSVCYKMIRRQSCMCFRQRTILRPEFLWRNNQALAFFEKNKSLIPSQFNWFRTLGNQHYQGHLSSNRKLSIEEVNKPIISLVSEIFKLKDARATSLVVENKLRSLVFLYINLKKDEKEGFLKIMATDYSVNHGSVANLSKQLADTDPSTLLRTEDKLRELLTPQYSWLFTHLSRMDGGIRFLVDLRRDILALLSNIDTKSPLYVVVQQMNSVLKEQLSLFFSGEFLRLQRVTWSSPATLLQKVMKE</sequence>
<evidence type="ECO:0000259" key="1">
    <source>
        <dbReference type="Pfam" id="PF17408"/>
    </source>
</evidence>
<dbReference type="EMBL" id="GECZ01020650">
    <property type="protein sequence ID" value="JAS49119.1"/>
    <property type="molecule type" value="Transcribed_RNA"/>
</dbReference>
<dbReference type="InterPro" id="IPR035372">
    <property type="entry name" value="MCD_N"/>
</dbReference>
<dbReference type="InterPro" id="IPR038351">
    <property type="entry name" value="MCD_N_sf"/>
</dbReference>
<dbReference type="GO" id="GO:0006633">
    <property type="term" value="P:fatty acid biosynthetic process"/>
    <property type="evidence" value="ECO:0007669"/>
    <property type="project" value="InterPro"/>
</dbReference>
<dbReference type="GO" id="GO:0050080">
    <property type="term" value="F:malonyl-CoA decarboxylase activity"/>
    <property type="evidence" value="ECO:0007669"/>
    <property type="project" value="InterPro"/>
</dbReference>
<dbReference type="EMBL" id="GECZ01009840">
    <property type="protein sequence ID" value="JAS59929.1"/>
    <property type="molecule type" value="Transcribed_RNA"/>
</dbReference>
<dbReference type="GO" id="GO:0006085">
    <property type="term" value="P:acetyl-CoA biosynthetic process"/>
    <property type="evidence" value="ECO:0007669"/>
    <property type="project" value="TreeGrafter"/>
</dbReference>
<proteinExistence type="predicted"/>
<dbReference type="PANTHER" id="PTHR28641:SF1">
    <property type="entry name" value="MALONYL-COA DECARBOXYLASE, MITOCHONDRIAL"/>
    <property type="match status" value="1"/>
</dbReference>
<dbReference type="GO" id="GO:2001294">
    <property type="term" value="P:malonyl-CoA catabolic process"/>
    <property type="evidence" value="ECO:0007669"/>
    <property type="project" value="TreeGrafter"/>
</dbReference>
<reference evidence="2" key="1">
    <citation type="submission" date="2015-11" db="EMBL/GenBank/DDBJ databases">
        <title>De novo transcriptome assembly of four potential Pierce s Disease insect vectors from Arizona vineyards.</title>
        <authorList>
            <person name="Tassone E.E."/>
        </authorList>
    </citation>
    <scope>NUCLEOTIDE SEQUENCE</scope>
</reference>
<name>A0A1B6FFY5_9HEMI</name>
<dbReference type="Pfam" id="PF17408">
    <property type="entry name" value="MCD_N"/>
    <property type="match status" value="1"/>
</dbReference>
<evidence type="ECO:0000313" key="2">
    <source>
        <dbReference type="EMBL" id="JAS49119.1"/>
    </source>
</evidence>
<dbReference type="InterPro" id="IPR038917">
    <property type="entry name" value="Malonyl_CoA_deC"/>
</dbReference>
<dbReference type="PANTHER" id="PTHR28641">
    <property type="match status" value="1"/>
</dbReference>
<evidence type="ECO:0000313" key="3">
    <source>
        <dbReference type="EMBL" id="JAS59929.1"/>
    </source>
</evidence>
<dbReference type="GO" id="GO:0005782">
    <property type="term" value="C:peroxisomal matrix"/>
    <property type="evidence" value="ECO:0007669"/>
    <property type="project" value="TreeGrafter"/>
</dbReference>
<organism evidence="2">
    <name type="scientific">Cuerna arida</name>
    <dbReference type="NCBI Taxonomy" id="1464854"/>
    <lineage>
        <taxon>Eukaryota</taxon>
        <taxon>Metazoa</taxon>
        <taxon>Ecdysozoa</taxon>
        <taxon>Arthropoda</taxon>
        <taxon>Hexapoda</taxon>
        <taxon>Insecta</taxon>
        <taxon>Pterygota</taxon>
        <taxon>Neoptera</taxon>
        <taxon>Paraneoptera</taxon>
        <taxon>Hemiptera</taxon>
        <taxon>Auchenorrhyncha</taxon>
        <taxon>Membracoidea</taxon>
        <taxon>Cicadellidae</taxon>
        <taxon>Cicadellinae</taxon>
        <taxon>Proconiini</taxon>
        <taxon>Cuerna</taxon>
    </lineage>
</organism>
<protein>
    <recommendedName>
        <fullName evidence="1">Malonyl-CoA decarboxylase N-terminal domain-containing protein</fullName>
    </recommendedName>
</protein>
<dbReference type="GO" id="GO:0005759">
    <property type="term" value="C:mitochondrial matrix"/>
    <property type="evidence" value="ECO:0007669"/>
    <property type="project" value="TreeGrafter"/>
</dbReference>
<gene>
    <name evidence="2" type="ORF">g.17885</name>
    <name evidence="3" type="ORF">g.17889</name>
</gene>
<accession>A0A1B6FFY5</accession>
<dbReference type="AlphaFoldDB" id="A0A1B6FFY5"/>
<dbReference type="Gene3D" id="1.20.140.90">
    <property type="entry name" value="Malonyl-CoA decarboxylase, oligemerization domain"/>
    <property type="match status" value="1"/>
</dbReference>